<dbReference type="InterPro" id="IPR036465">
    <property type="entry name" value="vWFA_dom_sf"/>
</dbReference>
<reference evidence="4 5" key="1">
    <citation type="submission" date="2019-04" db="EMBL/GenBank/DDBJ databases">
        <authorList>
            <person name="Li Y."/>
            <person name="Wang J."/>
        </authorList>
    </citation>
    <scope>NUCLEOTIDE SEQUENCE [LARGE SCALE GENOMIC DNA]</scope>
    <source>
        <strain evidence="4 5">DSM 14668</strain>
    </source>
</reference>
<dbReference type="EMBL" id="SSMQ01000017">
    <property type="protein sequence ID" value="TKD07392.1"/>
    <property type="molecule type" value="Genomic_DNA"/>
</dbReference>
<dbReference type="Gene3D" id="3.40.50.410">
    <property type="entry name" value="von Willebrand factor, type A domain"/>
    <property type="match status" value="1"/>
</dbReference>
<dbReference type="Proteomes" id="UP000309215">
    <property type="component" value="Unassembled WGS sequence"/>
</dbReference>
<protein>
    <submittedName>
        <fullName evidence="4">VWA domain-containing protein</fullName>
    </submittedName>
</protein>
<keyword evidence="2" id="KW-0732">Signal</keyword>
<feature type="domain" description="VWFA" evidence="3">
    <location>
        <begin position="84"/>
        <end position="318"/>
    </location>
</feature>
<dbReference type="InterPro" id="IPR002035">
    <property type="entry name" value="VWF_A"/>
</dbReference>
<name>A0A4U1JBK8_9BACT</name>
<keyword evidence="5" id="KW-1185">Reference proteome</keyword>
<sequence>MDTRALRSARGIVASLVLLGAWGAASAIGGCSTKDDALPPRPPRPVADAGGEDGLDGGGGGPPAPDAGGYCGNDVHQAIVDAPNLYFVLDASGSMNASVPGGTRYGAVRAAVVGLVRKLGPLVKVGAALLPAQGSNQDQCAAGKQVFPVTQGDPITGEDGPTTTGIRLTTATNPVGGTPISPTLEALTPTLLALEGKTYVILATDGGPNCNESASCEIGDCQPNFEGDEACLSMGTNCCAPGQLWGPTFCVDEPATVAAIEALRAGGIEVFVVGIPGSEAYAGVLDAMAIAGGSTKDKAPFYYPVSELGSLGDVLAEIAAVAVTCEFEIVDPPDEEGMTNVYLDDEVLPYNDPDGWIWKPPSSVRLLGKACERLQGGQVKQVQIVSGCPTEVPK</sequence>
<accession>A0A4U1JBK8</accession>
<gene>
    <name evidence="4" type="ORF">E8A74_18275</name>
</gene>
<feature type="region of interest" description="Disordered" evidence="1">
    <location>
        <begin position="32"/>
        <end position="69"/>
    </location>
</feature>
<dbReference type="AlphaFoldDB" id="A0A4U1JBK8"/>
<dbReference type="SUPFAM" id="SSF53300">
    <property type="entry name" value="vWA-like"/>
    <property type="match status" value="1"/>
</dbReference>
<proteinExistence type="predicted"/>
<dbReference type="PROSITE" id="PS51257">
    <property type="entry name" value="PROKAR_LIPOPROTEIN"/>
    <property type="match status" value="1"/>
</dbReference>
<feature type="chain" id="PRO_5020247297" evidence="2">
    <location>
        <begin position="28"/>
        <end position="394"/>
    </location>
</feature>
<evidence type="ECO:0000313" key="4">
    <source>
        <dbReference type="EMBL" id="TKD07392.1"/>
    </source>
</evidence>
<dbReference type="PROSITE" id="PS50234">
    <property type="entry name" value="VWFA"/>
    <property type="match status" value="1"/>
</dbReference>
<evidence type="ECO:0000313" key="5">
    <source>
        <dbReference type="Proteomes" id="UP000309215"/>
    </source>
</evidence>
<dbReference type="RefSeq" id="WP_136930308.1">
    <property type="nucleotide sequence ID" value="NZ_SSMQ01000017.1"/>
</dbReference>
<comment type="caution">
    <text evidence="4">The sequence shown here is derived from an EMBL/GenBank/DDBJ whole genome shotgun (WGS) entry which is preliminary data.</text>
</comment>
<evidence type="ECO:0000259" key="3">
    <source>
        <dbReference type="PROSITE" id="PS50234"/>
    </source>
</evidence>
<evidence type="ECO:0000256" key="2">
    <source>
        <dbReference type="SAM" id="SignalP"/>
    </source>
</evidence>
<organism evidence="4 5">
    <name type="scientific">Polyangium fumosum</name>
    <dbReference type="NCBI Taxonomy" id="889272"/>
    <lineage>
        <taxon>Bacteria</taxon>
        <taxon>Pseudomonadati</taxon>
        <taxon>Myxococcota</taxon>
        <taxon>Polyangia</taxon>
        <taxon>Polyangiales</taxon>
        <taxon>Polyangiaceae</taxon>
        <taxon>Polyangium</taxon>
    </lineage>
</organism>
<feature type="signal peptide" evidence="2">
    <location>
        <begin position="1"/>
        <end position="27"/>
    </location>
</feature>
<dbReference type="OrthoDB" id="5499875at2"/>
<evidence type="ECO:0000256" key="1">
    <source>
        <dbReference type="SAM" id="MobiDB-lite"/>
    </source>
</evidence>